<organism evidence="11">
    <name type="scientific">Notodromas monacha</name>
    <dbReference type="NCBI Taxonomy" id="399045"/>
    <lineage>
        <taxon>Eukaryota</taxon>
        <taxon>Metazoa</taxon>
        <taxon>Ecdysozoa</taxon>
        <taxon>Arthropoda</taxon>
        <taxon>Crustacea</taxon>
        <taxon>Oligostraca</taxon>
        <taxon>Ostracoda</taxon>
        <taxon>Podocopa</taxon>
        <taxon>Podocopida</taxon>
        <taxon>Cypridocopina</taxon>
        <taxon>Cypridoidea</taxon>
        <taxon>Cyprididae</taxon>
        <taxon>Notodromas</taxon>
    </lineage>
</organism>
<dbReference type="InterPro" id="IPR000649">
    <property type="entry name" value="IF-2B-related"/>
</dbReference>
<keyword evidence="5" id="KW-0648">Protein biosynthesis</keyword>
<dbReference type="GO" id="GO:0003743">
    <property type="term" value="F:translation initiation factor activity"/>
    <property type="evidence" value="ECO:0007669"/>
    <property type="project" value="UniProtKB-KW"/>
</dbReference>
<protein>
    <recommendedName>
        <fullName evidence="7">Translation initiation factor eIF2B subunit alpha</fullName>
    </recommendedName>
    <alternativeName>
        <fullName evidence="8">eIF2B GDP-GTP exchange factor subunit alpha</fullName>
    </alternativeName>
</protein>
<dbReference type="InterPro" id="IPR042528">
    <property type="entry name" value="elF-2B_alpha_N"/>
</dbReference>
<comment type="subunit">
    <text evidence="9">Component of the translation initiation factor 2B (eIF2B) complex which is a heterodecamer of two sets of five different subunits: alpha, beta, gamma, delta and epsilon. Subunits alpha, beta and delta comprise a regulatory subcomplex and subunits epsilon and gamma comprise a catalytic subcomplex. Within the complex, the hexameric regulatory complex resides at the center, with the two heterodimeric catalytic subcomplexes bound on opposite sides.</text>
</comment>
<evidence type="ECO:0000256" key="7">
    <source>
        <dbReference type="ARBA" id="ARBA00044208"/>
    </source>
</evidence>
<reference evidence="11" key="1">
    <citation type="submission" date="2020-11" db="EMBL/GenBank/DDBJ databases">
        <authorList>
            <person name="Tran Van P."/>
        </authorList>
    </citation>
    <scope>NUCLEOTIDE SEQUENCE</scope>
</reference>
<evidence type="ECO:0000313" key="11">
    <source>
        <dbReference type="EMBL" id="CAD7274434.1"/>
    </source>
</evidence>
<comment type="function">
    <text evidence="6">Acts as a component of the translation initiation factor 2B (eIF2B) complex, which catalyzes the exchange of GDP for GTP on eukaryotic initiation factor 2 (eIF2) gamma subunit. Its guanine nucleotide exchange factor activity is repressed when bound to eIF2 complex phosphorylated on the alpha subunit, thereby limiting the amount of methionyl-initiator methionine tRNA available to the ribosome and consequently global translation is repressed.</text>
</comment>
<dbReference type="InterPro" id="IPR051501">
    <property type="entry name" value="eIF2B_alpha/beta/delta"/>
</dbReference>
<gene>
    <name evidence="11" type="ORF">NMOB1V02_LOCUS2265</name>
</gene>
<comment type="similarity">
    <text evidence="2 10">Belongs to the eIF-2B alpha/beta/delta subunits family.</text>
</comment>
<evidence type="ECO:0000256" key="4">
    <source>
        <dbReference type="ARBA" id="ARBA00022540"/>
    </source>
</evidence>
<evidence type="ECO:0000256" key="6">
    <source>
        <dbReference type="ARBA" id="ARBA00043898"/>
    </source>
</evidence>
<comment type="subcellular location">
    <subcellularLocation>
        <location evidence="1">Cytoplasm</location>
        <location evidence="1">Cytosol</location>
    </subcellularLocation>
</comment>
<dbReference type="Gene3D" id="1.20.120.1070">
    <property type="entry name" value="Translation initiation factor eIF-2B, N-terminal domain"/>
    <property type="match status" value="1"/>
</dbReference>
<keyword evidence="3" id="KW-0963">Cytoplasm</keyword>
<dbReference type="Gene3D" id="3.40.50.10470">
    <property type="entry name" value="Translation initiation factor eif-2b, domain 2"/>
    <property type="match status" value="2"/>
</dbReference>
<evidence type="ECO:0000256" key="1">
    <source>
        <dbReference type="ARBA" id="ARBA00004514"/>
    </source>
</evidence>
<dbReference type="EMBL" id="OA882287">
    <property type="protein sequence ID" value="CAD7274434.1"/>
    <property type="molecule type" value="Genomic_DNA"/>
</dbReference>
<dbReference type="FunFam" id="3.40.50.10470:FF:000001">
    <property type="entry name" value="Translation initiation factor eIF-2B subunit alpha"/>
    <property type="match status" value="1"/>
</dbReference>
<name>A0A7R9GB09_9CRUS</name>
<evidence type="ECO:0000256" key="10">
    <source>
        <dbReference type="RuleBase" id="RU003814"/>
    </source>
</evidence>
<accession>A0A7R9GB09</accession>
<dbReference type="AlphaFoldDB" id="A0A7R9GB09"/>
<sequence>MRKTQRMTDEDIAKHFVEVLRTEKDPSDAIAAIKTVIKLLESDESETFLELSRELNRWENALRSHSEGSVASIISGFEQIQQHMTKKDMDRTDMSKCRKFMIERGKSYLVEMEHRKCRIAEELTSHIADGMSILTHSRSKNVFRALKLAMQRGKRFKVYVTESMPDKSGHRMARELTELGIPTTEILDASIGYIMEKVDLVLVGAEGVVENGGIINKDMSKCRKFMIERGKSYLVEMEHRKCRIAEELTSHIADGMSILTHSRSKNVFRALKLAMQRGKRFKVYVTESMPDKSGHRMASELTELGIPTTEILDASIGYIMEKVDLVLVGAEGVVENGGIINKVGTYGIGLVAKALKKPVYVLCESFKFVRLYPLNQSELPAEFKYPASVLKKSGVNLEEEHPLVDYTPPHLITFLFTDLGTLVPSAVSDTLIKLYL</sequence>
<dbReference type="GO" id="GO:0005851">
    <property type="term" value="C:eukaryotic translation initiation factor 2B complex"/>
    <property type="evidence" value="ECO:0007669"/>
    <property type="project" value="TreeGrafter"/>
</dbReference>
<keyword evidence="12" id="KW-1185">Reference proteome</keyword>
<evidence type="ECO:0000256" key="2">
    <source>
        <dbReference type="ARBA" id="ARBA00007251"/>
    </source>
</evidence>
<dbReference type="GO" id="GO:0005085">
    <property type="term" value="F:guanyl-nucleotide exchange factor activity"/>
    <property type="evidence" value="ECO:0007669"/>
    <property type="project" value="TreeGrafter"/>
</dbReference>
<dbReference type="InterPro" id="IPR037171">
    <property type="entry name" value="NagB/RpiA_transferase-like"/>
</dbReference>
<proteinExistence type="inferred from homology"/>
<dbReference type="EMBL" id="CAJPEX010000250">
    <property type="protein sequence ID" value="CAG0914586.1"/>
    <property type="molecule type" value="Genomic_DNA"/>
</dbReference>
<keyword evidence="4" id="KW-0396">Initiation factor</keyword>
<evidence type="ECO:0000313" key="12">
    <source>
        <dbReference type="Proteomes" id="UP000678499"/>
    </source>
</evidence>
<dbReference type="PANTHER" id="PTHR45860">
    <property type="entry name" value="TRANSLATION INITIATION FACTOR EIF-2B SUBUNIT ALPHA"/>
    <property type="match status" value="1"/>
</dbReference>
<evidence type="ECO:0000256" key="8">
    <source>
        <dbReference type="ARBA" id="ARBA00044236"/>
    </source>
</evidence>
<dbReference type="OrthoDB" id="10249309at2759"/>
<dbReference type="InterPro" id="IPR042529">
    <property type="entry name" value="IF_2B-like_C"/>
</dbReference>
<evidence type="ECO:0000256" key="5">
    <source>
        <dbReference type="ARBA" id="ARBA00022917"/>
    </source>
</evidence>
<evidence type="ECO:0000256" key="3">
    <source>
        <dbReference type="ARBA" id="ARBA00022490"/>
    </source>
</evidence>
<evidence type="ECO:0000256" key="9">
    <source>
        <dbReference type="ARBA" id="ARBA00046432"/>
    </source>
</evidence>
<dbReference type="Pfam" id="PF01008">
    <property type="entry name" value="IF-2B"/>
    <property type="match status" value="1"/>
</dbReference>
<dbReference type="Proteomes" id="UP000678499">
    <property type="component" value="Unassembled WGS sequence"/>
</dbReference>
<dbReference type="PANTHER" id="PTHR45860:SF1">
    <property type="entry name" value="TRANSLATION INITIATION FACTOR EIF-2B SUBUNIT ALPHA"/>
    <property type="match status" value="1"/>
</dbReference>
<dbReference type="GO" id="GO:0005829">
    <property type="term" value="C:cytosol"/>
    <property type="evidence" value="ECO:0007669"/>
    <property type="project" value="UniProtKB-SubCell"/>
</dbReference>
<dbReference type="SUPFAM" id="SSF100950">
    <property type="entry name" value="NagB/RpiA/CoA transferase-like"/>
    <property type="match status" value="2"/>
</dbReference>